<dbReference type="Proteomes" id="UP001152562">
    <property type="component" value="Unassembled WGS sequence"/>
</dbReference>
<sequence>MDINRNVVHPSISLDPVECRQNTTVEIVELNNSSEDCEDNTDNSFNYEPEIHPWSYISQDLYSDEDSYRINKTARERRRLKKSTDGLENTTSNQEHGPEQTYPSFYCFERDNSKYHDYKSYANRQVNCFTIPNNLGTSSTSSDDQNVDIDRIQCGDTNPTRNFAKNTEYDEVYFSQEADTDKRTIWIYSFKNRRSLSENDYILTNMPSKDSSSCTSSTDDLELEPTKESKSTRLATPIPFIPRLNLNLTSTLPTVTEVIEPTKLSSCATDINSAQACQTTPNVTNNNLKTNSINSFSPRIQKLRNTDPIAEKLYCEPTVIVTSRSDHIDNEQSDRRDVQENDTLLLQKPHIKICLKPLSKDCKISDPIEKLEGNWIGENITAHSDPPIVYQLDLPPRKTPPLTPKKEIENSFFINNLPLLKPAEWNEYMPITDSTPSIELSIISNVGTKKSWFMKLFKCVRCLKE</sequence>
<proteinExistence type="predicted"/>
<feature type="compositionally biased region" description="Low complexity" evidence="1">
    <location>
        <begin position="208"/>
        <end position="218"/>
    </location>
</feature>
<protein>
    <submittedName>
        <fullName evidence="2">Uncharacterized protein</fullName>
    </submittedName>
</protein>
<feature type="compositionally biased region" description="Polar residues" evidence="1">
    <location>
        <begin position="86"/>
        <end position="95"/>
    </location>
</feature>
<keyword evidence="3" id="KW-1185">Reference proteome</keyword>
<gene>
    <name evidence="2" type="ORF">PIBRA_LOCUS4026</name>
</gene>
<name>A0A9P0TD03_PIEBR</name>
<organism evidence="2 3">
    <name type="scientific">Pieris brassicae</name>
    <name type="common">White butterfly</name>
    <name type="synonym">Large white butterfly</name>
    <dbReference type="NCBI Taxonomy" id="7116"/>
    <lineage>
        <taxon>Eukaryota</taxon>
        <taxon>Metazoa</taxon>
        <taxon>Ecdysozoa</taxon>
        <taxon>Arthropoda</taxon>
        <taxon>Hexapoda</taxon>
        <taxon>Insecta</taxon>
        <taxon>Pterygota</taxon>
        <taxon>Neoptera</taxon>
        <taxon>Endopterygota</taxon>
        <taxon>Lepidoptera</taxon>
        <taxon>Glossata</taxon>
        <taxon>Ditrysia</taxon>
        <taxon>Papilionoidea</taxon>
        <taxon>Pieridae</taxon>
        <taxon>Pierinae</taxon>
        <taxon>Pieris</taxon>
    </lineage>
</organism>
<evidence type="ECO:0000313" key="3">
    <source>
        <dbReference type="Proteomes" id="UP001152562"/>
    </source>
</evidence>
<feature type="region of interest" description="Disordered" evidence="1">
    <location>
        <begin position="207"/>
        <end position="231"/>
    </location>
</feature>
<comment type="caution">
    <text evidence="2">The sequence shown here is derived from an EMBL/GenBank/DDBJ whole genome shotgun (WGS) entry which is preliminary data.</text>
</comment>
<evidence type="ECO:0000313" key="2">
    <source>
        <dbReference type="EMBL" id="CAH4022721.1"/>
    </source>
</evidence>
<reference evidence="2" key="1">
    <citation type="submission" date="2022-05" db="EMBL/GenBank/DDBJ databases">
        <authorList>
            <person name="Okamura Y."/>
        </authorList>
    </citation>
    <scope>NUCLEOTIDE SEQUENCE</scope>
</reference>
<feature type="region of interest" description="Disordered" evidence="1">
    <location>
        <begin position="73"/>
        <end position="101"/>
    </location>
</feature>
<accession>A0A9P0TD03</accession>
<evidence type="ECO:0000256" key="1">
    <source>
        <dbReference type="SAM" id="MobiDB-lite"/>
    </source>
</evidence>
<dbReference type="EMBL" id="CALOZG010000004">
    <property type="protein sequence ID" value="CAH4022721.1"/>
    <property type="molecule type" value="Genomic_DNA"/>
</dbReference>
<dbReference type="AlphaFoldDB" id="A0A9P0TD03"/>